<keyword evidence="1" id="KW-0433">Leucine-rich repeat</keyword>
<accession>A0A3Q3W1L4</accession>
<dbReference type="Gene3D" id="3.80.10.10">
    <property type="entry name" value="Ribonuclease Inhibitor"/>
    <property type="match status" value="1"/>
</dbReference>
<evidence type="ECO:0000256" key="2">
    <source>
        <dbReference type="ARBA" id="ARBA00022737"/>
    </source>
</evidence>
<reference evidence="4" key="1">
    <citation type="submission" date="2025-08" db="UniProtKB">
        <authorList>
            <consortium name="Ensembl"/>
        </authorList>
    </citation>
    <scope>IDENTIFICATION</scope>
</reference>
<proteinExistence type="predicted"/>
<sequence length="327" mass="37935">MFCSQGVQHLKVLQTLNLYTLRELDLRLNPVTKSHPHYRPHLVHTIVLFCFLDGRSVNDTEREAALIQLSSEVLSQQKSSYVNHAAEQRYSVYQMLFINDEFVFQIFCLNRRSKTILVLDMLPSPQIAYQSYCHSSSFINIRPPSPHQPSVHLSYRSNPILHPPRLTYSSFNKTERHSSLPQQQEKKKKMGTEAVQILSMMEEDISSRESEVRTLRWEAAISIVLPSSLIMIFALTQSRLNEQLQIVLQENVSLQKQLIKSEQHYLRFPIEGSPFSHFTKRGTQNSLPLTHTNTRTHTQTRWVGKYMNSYLFVLSLSTLLIENYPSS</sequence>
<keyword evidence="3" id="KW-0175">Coiled coil</keyword>
<dbReference type="PANTHER" id="PTHR23311">
    <property type="entry name" value="HEAT SHOCK REGULATED 2"/>
    <property type="match status" value="1"/>
</dbReference>
<dbReference type="InterPro" id="IPR055320">
    <property type="entry name" value="CEP72-like"/>
</dbReference>
<evidence type="ECO:0000313" key="5">
    <source>
        <dbReference type="Proteomes" id="UP000261620"/>
    </source>
</evidence>
<evidence type="ECO:0000256" key="1">
    <source>
        <dbReference type="ARBA" id="ARBA00022614"/>
    </source>
</evidence>
<dbReference type="Proteomes" id="UP000261620">
    <property type="component" value="Unplaced"/>
</dbReference>
<evidence type="ECO:0000313" key="4">
    <source>
        <dbReference type="Ensembl" id="ENSMMOP00000002244.1"/>
    </source>
</evidence>
<evidence type="ECO:0000256" key="3">
    <source>
        <dbReference type="ARBA" id="ARBA00023054"/>
    </source>
</evidence>
<dbReference type="InterPro" id="IPR032675">
    <property type="entry name" value="LRR_dom_sf"/>
</dbReference>
<protein>
    <submittedName>
        <fullName evidence="4">Uncharacterized protein</fullName>
    </submittedName>
</protein>
<dbReference type="PANTHER" id="PTHR23311:SF5">
    <property type="entry name" value="CENTROSOMAL PROTEIN OF 72 KDA"/>
    <property type="match status" value="1"/>
</dbReference>
<name>A0A3Q3W1L4_MOLML</name>
<dbReference type="AlphaFoldDB" id="A0A3Q3W1L4"/>
<organism evidence="4 5">
    <name type="scientific">Mola mola</name>
    <name type="common">Ocean sunfish</name>
    <name type="synonym">Tetraodon mola</name>
    <dbReference type="NCBI Taxonomy" id="94237"/>
    <lineage>
        <taxon>Eukaryota</taxon>
        <taxon>Metazoa</taxon>
        <taxon>Chordata</taxon>
        <taxon>Craniata</taxon>
        <taxon>Vertebrata</taxon>
        <taxon>Euteleostomi</taxon>
        <taxon>Actinopterygii</taxon>
        <taxon>Neopterygii</taxon>
        <taxon>Teleostei</taxon>
        <taxon>Neoteleostei</taxon>
        <taxon>Acanthomorphata</taxon>
        <taxon>Eupercaria</taxon>
        <taxon>Tetraodontiformes</taxon>
        <taxon>Molidae</taxon>
        <taxon>Mola</taxon>
    </lineage>
</organism>
<dbReference type="Ensembl" id="ENSMMOT00000002284.1">
    <property type="protein sequence ID" value="ENSMMOP00000002244.1"/>
    <property type="gene ID" value="ENSMMOG00000001843.1"/>
</dbReference>
<keyword evidence="2" id="KW-0677">Repeat</keyword>
<reference evidence="4" key="2">
    <citation type="submission" date="2025-09" db="UniProtKB">
        <authorList>
            <consortium name="Ensembl"/>
        </authorList>
    </citation>
    <scope>IDENTIFICATION</scope>
</reference>
<dbReference type="STRING" id="94237.ENSMMOP00000002244"/>
<keyword evidence="5" id="KW-1185">Reference proteome</keyword>